<dbReference type="STRING" id="195064.SAMN05421721_10583"/>
<gene>
    <name evidence="3" type="ORF">SAMN05421721_10583</name>
</gene>
<feature type="chain" id="PRO_5011670622" description="LTXXQ motif family protein" evidence="2">
    <location>
        <begin position="38"/>
        <end position="159"/>
    </location>
</feature>
<evidence type="ECO:0008006" key="5">
    <source>
        <dbReference type="Google" id="ProtNLM"/>
    </source>
</evidence>
<reference evidence="3 4" key="1">
    <citation type="submission" date="2016-10" db="EMBL/GenBank/DDBJ databases">
        <authorList>
            <person name="de Groot N.N."/>
        </authorList>
    </citation>
    <scope>NUCLEOTIDE SEQUENCE [LARGE SCALE GENOMIC DNA]</scope>
    <source>
        <strain evidence="3 4">DSM 4180</strain>
    </source>
</reference>
<protein>
    <recommendedName>
        <fullName evidence="5">LTXXQ motif family protein</fullName>
    </recommendedName>
</protein>
<dbReference type="RefSeq" id="WP_143096358.1">
    <property type="nucleotide sequence ID" value="NZ_FOUO01000005.1"/>
</dbReference>
<evidence type="ECO:0000313" key="4">
    <source>
        <dbReference type="Proteomes" id="UP000199556"/>
    </source>
</evidence>
<evidence type="ECO:0000256" key="2">
    <source>
        <dbReference type="SAM" id="SignalP"/>
    </source>
</evidence>
<sequence length="159" mass="16994">MNARRFPGHPPRPRRTAAAGLCLCLVLVLAAAGHAQAAPGGPGARMDNDRPCAGMSGSNKPRQAMGDPSGPCQDKGPGAGREMKDGRPGSGGPGDCTSAGNRRGQDRAMDTRPGPMDPEARQALRETLWGMSPEERLEMRDRLRDMDPAERRAWLERQG</sequence>
<organism evidence="3 4">
    <name type="scientific">Ectothiorhodospira mobilis</name>
    <dbReference type="NCBI Taxonomy" id="195064"/>
    <lineage>
        <taxon>Bacteria</taxon>
        <taxon>Pseudomonadati</taxon>
        <taxon>Pseudomonadota</taxon>
        <taxon>Gammaproteobacteria</taxon>
        <taxon>Chromatiales</taxon>
        <taxon>Ectothiorhodospiraceae</taxon>
        <taxon>Ectothiorhodospira</taxon>
    </lineage>
</organism>
<dbReference type="AlphaFoldDB" id="A0A1I4QR27"/>
<evidence type="ECO:0000313" key="3">
    <source>
        <dbReference type="EMBL" id="SFM42481.1"/>
    </source>
</evidence>
<keyword evidence="4" id="KW-1185">Reference proteome</keyword>
<dbReference type="Proteomes" id="UP000199556">
    <property type="component" value="Unassembled WGS sequence"/>
</dbReference>
<accession>A0A1I4QR27</accession>
<feature type="signal peptide" evidence="2">
    <location>
        <begin position="1"/>
        <end position="37"/>
    </location>
</feature>
<keyword evidence="2" id="KW-0732">Signal</keyword>
<evidence type="ECO:0000256" key="1">
    <source>
        <dbReference type="SAM" id="MobiDB-lite"/>
    </source>
</evidence>
<feature type="region of interest" description="Disordered" evidence="1">
    <location>
        <begin position="34"/>
        <end position="132"/>
    </location>
</feature>
<feature type="region of interest" description="Disordered" evidence="1">
    <location>
        <begin position="140"/>
        <end position="159"/>
    </location>
</feature>
<dbReference type="EMBL" id="FOUO01000005">
    <property type="protein sequence ID" value="SFM42481.1"/>
    <property type="molecule type" value="Genomic_DNA"/>
</dbReference>
<name>A0A1I4QR27_ECTMO</name>
<proteinExistence type="predicted"/>